<dbReference type="AlphaFoldDB" id="A0A6H5FW07"/>
<sequence>MLTILLSPQAFLDYLPQLGFLSEIWKRKSFSAFKTKVLEVNFGELTFQVVIKES</sequence>
<organism evidence="1 2">
    <name type="scientific">Nesidiocoris tenuis</name>
    <dbReference type="NCBI Taxonomy" id="355587"/>
    <lineage>
        <taxon>Eukaryota</taxon>
        <taxon>Metazoa</taxon>
        <taxon>Ecdysozoa</taxon>
        <taxon>Arthropoda</taxon>
        <taxon>Hexapoda</taxon>
        <taxon>Insecta</taxon>
        <taxon>Pterygota</taxon>
        <taxon>Neoptera</taxon>
        <taxon>Paraneoptera</taxon>
        <taxon>Hemiptera</taxon>
        <taxon>Heteroptera</taxon>
        <taxon>Panheteroptera</taxon>
        <taxon>Cimicomorpha</taxon>
        <taxon>Miridae</taxon>
        <taxon>Dicyphina</taxon>
        <taxon>Nesidiocoris</taxon>
    </lineage>
</organism>
<gene>
    <name evidence="1" type="ORF">NTEN_LOCUS783</name>
</gene>
<reference evidence="1 2" key="1">
    <citation type="submission" date="2020-02" db="EMBL/GenBank/DDBJ databases">
        <authorList>
            <person name="Ferguson B K."/>
        </authorList>
    </citation>
    <scope>NUCLEOTIDE SEQUENCE [LARGE SCALE GENOMIC DNA]</scope>
</reference>
<keyword evidence="2" id="KW-1185">Reference proteome</keyword>
<feature type="non-terminal residue" evidence="1">
    <location>
        <position position="54"/>
    </location>
</feature>
<evidence type="ECO:0000313" key="2">
    <source>
        <dbReference type="Proteomes" id="UP000479000"/>
    </source>
</evidence>
<evidence type="ECO:0000313" key="1">
    <source>
        <dbReference type="EMBL" id="CAA9993942.1"/>
    </source>
</evidence>
<name>A0A6H5FW07_9HEMI</name>
<protein>
    <submittedName>
        <fullName evidence="1">Uncharacterized protein</fullName>
    </submittedName>
</protein>
<dbReference type="EMBL" id="CADCXU010001388">
    <property type="protein sequence ID" value="CAA9993942.1"/>
    <property type="molecule type" value="Genomic_DNA"/>
</dbReference>
<accession>A0A6H5FW07</accession>
<dbReference type="Proteomes" id="UP000479000">
    <property type="component" value="Unassembled WGS sequence"/>
</dbReference>
<proteinExistence type="predicted"/>